<dbReference type="PANTHER" id="PTHR31286">
    <property type="entry name" value="GLYCINE-RICH CELL WALL STRUCTURAL PROTEIN 1.8-LIKE"/>
    <property type="match status" value="1"/>
</dbReference>
<evidence type="ECO:0000313" key="3">
    <source>
        <dbReference type="Proteomes" id="UP001161247"/>
    </source>
</evidence>
<dbReference type="Proteomes" id="UP001161247">
    <property type="component" value="Chromosome 3"/>
</dbReference>
<dbReference type="EMBL" id="OX459120">
    <property type="protein sequence ID" value="CAI9099277.1"/>
    <property type="molecule type" value="Genomic_DNA"/>
</dbReference>
<reference evidence="2" key="1">
    <citation type="submission" date="2023-03" db="EMBL/GenBank/DDBJ databases">
        <authorList>
            <person name="Julca I."/>
        </authorList>
    </citation>
    <scope>NUCLEOTIDE SEQUENCE</scope>
</reference>
<dbReference type="PANTHER" id="PTHR31286:SF180">
    <property type="entry name" value="OS10G0362600 PROTEIN"/>
    <property type="match status" value="1"/>
</dbReference>
<dbReference type="InterPro" id="IPR040256">
    <property type="entry name" value="At4g02000-like"/>
</dbReference>
<sequence>MLKWMPRFRFEEDPPVVPIWVALYDLPIEFMHPEVIYLMATALGQPLKVDTSTLNMTRPSVARFCVEVDLTKDLPKSVKVGKKGCKNEQIFTFEHIPSYCLKCCKIGHKDIDCRVGKPTVRMNESEKIEVPALKKKGIKIKSAKPKWPLKGGDPKSGLEAQIVSLNPLVVKGVEKESAMITEIVERQPVEKTLAARLGAHPTGETLVAQVIPILESRQLESTSGLSVMEKEAIPVDLQPSPVRTETVCVVAQTLVQSENQFLVPQDAEEDDVEKEIENVFSEVDTQSQKKQDDIGATLIDGELDLDKNRSLLEVELRNMSLVPQLDLTRFNDDSSVNEIHNTEAVHDERELWSDGEIHDDHIVENDQGERTVTKKRGPKSKEERAKQSEGVELRHSLRHQ</sequence>
<name>A0AAV1CUW7_OLDCO</name>
<accession>A0AAV1CUW7</accession>
<keyword evidence="3" id="KW-1185">Reference proteome</keyword>
<proteinExistence type="predicted"/>
<feature type="region of interest" description="Disordered" evidence="1">
    <location>
        <begin position="353"/>
        <end position="400"/>
    </location>
</feature>
<feature type="compositionally biased region" description="Basic and acidic residues" evidence="1">
    <location>
        <begin position="353"/>
        <end position="372"/>
    </location>
</feature>
<dbReference type="AlphaFoldDB" id="A0AAV1CUW7"/>
<gene>
    <name evidence="2" type="ORF">OLC1_LOCUS9330</name>
</gene>
<feature type="compositionally biased region" description="Basic and acidic residues" evidence="1">
    <location>
        <begin position="379"/>
        <end position="400"/>
    </location>
</feature>
<evidence type="ECO:0000313" key="2">
    <source>
        <dbReference type="EMBL" id="CAI9099277.1"/>
    </source>
</evidence>
<organism evidence="2 3">
    <name type="scientific">Oldenlandia corymbosa var. corymbosa</name>
    <dbReference type="NCBI Taxonomy" id="529605"/>
    <lineage>
        <taxon>Eukaryota</taxon>
        <taxon>Viridiplantae</taxon>
        <taxon>Streptophyta</taxon>
        <taxon>Embryophyta</taxon>
        <taxon>Tracheophyta</taxon>
        <taxon>Spermatophyta</taxon>
        <taxon>Magnoliopsida</taxon>
        <taxon>eudicotyledons</taxon>
        <taxon>Gunneridae</taxon>
        <taxon>Pentapetalae</taxon>
        <taxon>asterids</taxon>
        <taxon>lamiids</taxon>
        <taxon>Gentianales</taxon>
        <taxon>Rubiaceae</taxon>
        <taxon>Rubioideae</taxon>
        <taxon>Spermacoceae</taxon>
        <taxon>Hedyotis-Oldenlandia complex</taxon>
        <taxon>Oldenlandia</taxon>
    </lineage>
</organism>
<protein>
    <submittedName>
        <fullName evidence="2">OLC1v1036065C1</fullName>
    </submittedName>
</protein>
<evidence type="ECO:0000256" key="1">
    <source>
        <dbReference type="SAM" id="MobiDB-lite"/>
    </source>
</evidence>